<proteinExistence type="predicted"/>
<dbReference type="AlphaFoldDB" id="A0AAJ0UEA1"/>
<dbReference type="PANTHER" id="PTHR41791:SF1">
    <property type="entry name" value="SSL7039 PROTEIN"/>
    <property type="match status" value="1"/>
</dbReference>
<reference evidence="1" key="1">
    <citation type="submission" date="2017-05" db="EMBL/GenBank/DDBJ databases">
        <authorList>
            <person name="Imhoff J.F."/>
            <person name="Rahn T."/>
            <person name="Kuenzel S."/>
            <person name="Neulinger S.C."/>
        </authorList>
    </citation>
    <scope>NUCLEOTIDE SEQUENCE</scope>
    <source>
        <strain evidence="1">DSM 4395</strain>
    </source>
</reference>
<dbReference type="InterPro" id="IPR014056">
    <property type="entry name" value="TypeIITA-like_toxin_pred"/>
</dbReference>
<dbReference type="PIRSF" id="PIRSF028744">
    <property type="entry name" value="Addict_mod_HI1419"/>
    <property type="match status" value="1"/>
</dbReference>
<dbReference type="NCBIfam" id="TIGR02683">
    <property type="entry name" value="upstrm_HI1419"/>
    <property type="match status" value="1"/>
</dbReference>
<dbReference type="Proteomes" id="UP001296967">
    <property type="component" value="Unassembled WGS sequence"/>
</dbReference>
<comment type="caution">
    <text evidence="1">The sequence shown here is derived from an EMBL/GenBank/DDBJ whole genome shotgun (WGS) entry which is preliminary data.</text>
</comment>
<sequence>MFTIKQTPEFAAWLSGIKDSLTRRRLARRLEKASLGNLGDVQPVGGDVFEMREFFGPGWRLYYVQRGATLILMLGGGDKSTQQTDIAKAIALASILED</sequence>
<accession>A0AAJ0UEA1</accession>
<evidence type="ECO:0000313" key="2">
    <source>
        <dbReference type="Proteomes" id="UP001296967"/>
    </source>
</evidence>
<keyword evidence="2" id="KW-1185">Reference proteome</keyword>
<organism evidence="1 2">
    <name type="scientific">Halochromatium salexigens</name>
    <name type="common">Chromatium salexigens</name>
    <dbReference type="NCBI Taxonomy" id="49447"/>
    <lineage>
        <taxon>Bacteria</taxon>
        <taxon>Pseudomonadati</taxon>
        <taxon>Pseudomonadota</taxon>
        <taxon>Gammaproteobacteria</taxon>
        <taxon>Chromatiales</taxon>
        <taxon>Chromatiaceae</taxon>
        <taxon>Halochromatium</taxon>
    </lineage>
</organism>
<dbReference type="EMBL" id="NHSF01000025">
    <property type="protein sequence ID" value="MBK5929832.1"/>
    <property type="molecule type" value="Genomic_DNA"/>
</dbReference>
<protein>
    <submittedName>
        <fullName evidence="1">Addiction module killer protein</fullName>
    </submittedName>
</protein>
<dbReference type="RefSeq" id="WP_201244249.1">
    <property type="nucleotide sequence ID" value="NZ_NHSF01000025.1"/>
</dbReference>
<gene>
    <name evidence="1" type="ORF">CCR82_04625</name>
</gene>
<name>A0AAJ0UEA1_HALSE</name>
<reference evidence="1" key="2">
    <citation type="journal article" date="2020" name="Microorganisms">
        <title>Osmotic Adaptation and Compatible Solute Biosynthesis of Phototrophic Bacteria as Revealed from Genome Analyses.</title>
        <authorList>
            <person name="Imhoff J.F."/>
            <person name="Rahn T."/>
            <person name="Kunzel S."/>
            <person name="Keller A."/>
            <person name="Neulinger S.C."/>
        </authorList>
    </citation>
    <scope>NUCLEOTIDE SEQUENCE</scope>
    <source>
        <strain evidence="1">DSM 4395</strain>
    </source>
</reference>
<evidence type="ECO:0000313" key="1">
    <source>
        <dbReference type="EMBL" id="MBK5929832.1"/>
    </source>
</evidence>
<dbReference type="PANTHER" id="PTHR41791">
    <property type="entry name" value="SSL7039 PROTEIN"/>
    <property type="match status" value="1"/>
</dbReference>